<protein>
    <submittedName>
        <fullName evidence="2">Ca-activated chloride channel family protein</fullName>
    </submittedName>
</protein>
<sequence>MSDDFDLDDLKAAMTAATPAPDGSRKAENLALAQKNFDQRQGSTDETRLTSDAPKRGLFRGVIEMLQTFPAKAALTATTAMVAVGMIVYLPSLNQAPGLDDLIRTERDVVVLEAEEVVAADLADMAVKEERLSKQRVQSADAPIARLAAPQAEVALGYAQPAPSPEPIMAPQEGNTEAFPEADSNPLKVTAEEPVSTFSIDVDTAAYGIVRNSIENGYLPNADAVRVEEMVNYFPYDYAAPAHGEAPFATHVTTFQTPWNAGTQLVHIGLQGQMPAVEDRPPLNLVFLIDTSGSMNNPDKLPLLKQSFALMLSELRAEDSVAIVTYAGSAGQVLAPTPASDRATILASLNQLDAGGSTAGQAGLQQAYATAEAMAEDGEVSRVILATDGDFNVGLSDPDALKDFIAGKRDSGTYLSVLGFGRGNLDDATMQALAQNGNGQAAYIDTLNEAQKVLVDQLTGALFPIANDVKIQVEFNPAQVAEYRLIGYETRMLNREDFNNDKVDAGEIGAGHSVTALYEITPVDSEARLTDPLRYGAQEDGDGSNELGFLKLRYKEPGADSSQLIETPIIASGEASAEMQFAAAIAGFGQLLKDDKYLGDWSWGDAIALANGARGTDAYGYRAEAVQLMRLAQSLSAQ</sequence>
<dbReference type="PANTHER" id="PTHR10579">
    <property type="entry name" value="CALCIUM-ACTIVATED CHLORIDE CHANNEL REGULATOR"/>
    <property type="match status" value="1"/>
</dbReference>
<dbReference type="Gene3D" id="3.40.50.410">
    <property type="entry name" value="von Willebrand factor, type A domain"/>
    <property type="match status" value="1"/>
</dbReference>
<dbReference type="RefSeq" id="WP_073248476.1">
    <property type="nucleotide sequence ID" value="NZ_FQZQ01000001.1"/>
</dbReference>
<dbReference type="Pfam" id="PF12034">
    <property type="entry name" value="YfbK_C"/>
    <property type="match status" value="1"/>
</dbReference>
<dbReference type="InterPro" id="IPR002035">
    <property type="entry name" value="VWF_A"/>
</dbReference>
<evidence type="ECO:0000259" key="1">
    <source>
        <dbReference type="PROSITE" id="PS50234"/>
    </source>
</evidence>
<accession>A0A1M6BEF5</accession>
<dbReference type="SUPFAM" id="SSF53300">
    <property type="entry name" value="vWA-like"/>
    <property type="match status" value="1"/>
</dbReference>
<dbReference type="PROSITE" id="PS50234">
    <property type="entry name" value="VWFA"/>
    <property type="match status" value="1"/>
</dbReference>
<dbReference type="InterPro" id="IPR036465">
    <property type="entry name" value="vWFA_dom_sf"/>
</dbReference>
<evidence type="ECO:0000313" key="2">
    <source>
        <dbReference type="EMBL" id="SHI47099.1"/>
    </source>
</evidence>
<dbReference type="EMBL" id="FQZQ01000001">
    <property type="protein sequence ID" value="SHI47099.1"/>
    <property type="molecule type" value="Genomic_DNA"/>
</dbReference>
<reference evidence="3" key="1">
    <citation type="submission" date="2016-11" db="EMBL/GenBank/DDBJ databases">
        <authorList>
            <person name="Varghese N."/>
            <person name="Submissions S."/>
        </authorList>
    </citation>
    <scope>NUCLEOTIDE SEQUENCE [LARGE SCALE GENOMIC DNA]</scope>
    <source>
        <strain evidence="3">DSM 100564</strain>
    </source>
</reference>
<feature type="domain" description="VWFA" evidence="1">
    <location>
        <begin position="284"/>
        <end position="462"/>
    </location>
</feature>
<organism evidence="2 3">
    <name type="scientific">Shimia gijangensis</name>
    <dbReference type="NCBI Taxonomy" id="1470563"/>
    <lineage>
        <taxon>Bacteria</taxon>
        <taxon>Pseudomonadati</taxon>
        <taxon>Pseudomonadota</taxon>
        <taxon>Alphaproteobacteria</taxon>
        <taxon>Rhodobacterales</taxon>
        <taxon>Roseobacteraceae</taxon>
    </lineage>
</organism>
<dbReference type="Proteomes" id="UP000183982">
    <property type="component" value="Unassembled WGS sequence"/>
</dbReference>
<keyword evidence="3" id="KW-1185">Reference proteome</keyword>
<proteinExistence type="predicted"/>
<dbReference type="PANTHER" id="PTHR10579:SF43">
    <property type="entry name" value="ZINC FINGER (C3HC4-TYPE RING FINGER) FAMILY PROTEIN"/>
    <property type="match status" value="1"/>
</dbReference>
<dbReference type="InterPro" id="IPR022156">
    <property type="entry name" value="Uncharacterised_YfbK_N"/>
</dbReference>
<dbReference type="STRING" id="1470563.SAMN05444000_101204"/>
<dbReference type="Pfam" id="PF12450">
    <property type="entry name" value="vWF_A"/>
    <property type="match status" value="1"/>
</dbReference>
<dbReference type="SMART" id="SM00327">
    <property type="entry name" value="VWA"/>
    <property type="match status" value="1"/>
</dbReference>
<dbReference type="OrthoDB" id="9805121at2"/>
<name>A0A1M6BEF5_9RHOB</name>
<gene>
    <name evidence="2" type="ORF">SAMN05444000_101204</name>
</gene>
<dbReference type="AlphaFoldDB" id="A0A1M6BEF5"/>
<dbReference type="CDD" id="cd01465">
    <property type="entry name" value="vWA_subgroup"/>
    <property type="match status" value="1"/>
</dbReference>
<dbReference type="Pfam" id="PF13519">
    <property type="entry name" value="VWA_2"/>
    <property type="match status" value="1"/>
</dbReference>
<dbReference type="InterPro" id="IPR021908">
    <property type="entry name" value="YfbK_C"/>
</dbReference>
<evidence type="ECO:0000313" key="3">
    <source>
        <dbReference type="Proteomes" id="UP000183982"/>
    </source>
</evidence>
<dbReference type="InterPro" id="IPR051266">
    <property type="entry name" value="CLCR"/>
</dbReference>